<evidence type="ECO:0000313" key="9">
    <source>
        <dbReference type="Proteomes" id="UP000757103"/>
    </source>
</evidence>
<dbReference type="Pfam" id="PF08842">
    <property type="entry name" value="Mfa2"/>
    <property type="match status" value="1"/>
</dbReference>
<organism evidence="8 9">
    <name type="scientific">Barnesiella viscericola</name>
    <dbReference type="NCBI Taxonomy" id="397865"/>
    <lineage>
        <taxon>Bacteria</taxon>
        <taxon>Pseudomonadati</taxon>
        <taxon>Bacteroidota</taxon>
        <taxon>Bacteroidia</taxon>
        <taxon>Bacteroidales</taxon>
        <taxon>Barnesiellaceae</taxon>
        <taxon>Barnesiella</taxon>
    </lineage>
</organism>
<evidence type="ECO:0000256" key="7">
    <source>
        <dbReference type="ARBA" id="ARBA00023288"/>
    </source>
</evidence>
<protein>
    <submittedName>
        <fullName evidence="8">FimB/Mfa2 family fimbrial subunit</fullName>
    </submittedName>
</protein>
<keyword evidence="7" id="KW-0449">Lipoprotein</keyword>
<dbReference type="RefSeq" id="WP_273305829.1">
    <property type="nucleotide sequence ID" value="NZ_DYUD01000015.1"/>
</dbReference>
<evidence type="ECO:0000256" key="6">
    <source>
        <dbReference type="ARBA" id="ARBA00023237"/>
    </source>
</evidence>
<evidence type="ECO:0000256" key="4">
    <source>
        <dbReference type="ARBA" id="ARBA00023136"/>
    </source>
</evidence>
<keyword evidence="3" id="KW-0732">Signal</keyword>
<name>A0A921SUN4_9BACT</name>
<evidence type="ECO:0000313" key="8">
    <source>
        <dbReference type="EMBL" id="HJG88793.1"/>
    </source>
</evidence>
<evidence type="ECO:0000256" key="3">
    <source>
        <dbReference type="ARBA" id="ARBA00022729"/>
    </source>
</evidence>
<evidence type="ECO:0000256" key="5">
    <source>
        <dbReference type="ARBA" id="ARBA00023139"/>
    </source>
</evidence>
<comment type="caution">
    <text evidence="8">The sequence shown here is derived from an EMBL/GenBank/DDBJ whole genome shotgun (WGS) entry which is preliminary data.</text>
</comment>
<gene>
    <name evidence="8" type="ORF">K8U91_04865</name>
</gene>
<evidence type="ECO:0000256" key="1">
    <source>
        <dbReference type="ARBA" id="ARBA00004442"/>
    </source>
</evidence>
<reference evidence="8" key="2">
    <citation type="submission" date="2021-09" db="EMBL/GenBank/DDBJ databases">
        <authorList>
            <person name="Gilroy R."/>
        </authorList>
    </citation>
    <scope>NUCLEOTIDE SEQUENCE</scope>
    <source>
        <strain evidence="8">CHK121-7720</strain>
    </source>
</reference>
<dbReference type="PROSITE" id="PS51257">
    <property type="entry name" value="PROKAR_LIPOPROTEIN"/>
    <property type="match status" value="1"/>
</dbReference>
<dbReference type="InterPro" id="IPR014941">
    <property type="entry name" value="FimB/Mfa2/Mfa3"/>
</dbReference>
<dbReference type="EMBL" id="DYUD01000015">
    <property type="protein sequence ID" value="HJG88793.1"/>
    <property type="molecule type" value="Genomic_DNA"/>
</dbReference>
<sequence length="278" mass="29781">MKARHYINMMGMAAAVLLSSCVKDTLYDTPHPDKGAVTVSLTGVSADEDFAVDIDGKVADITGSPFTYPDLLAPGTYRMVVYNRVEGFTFDGRTARVNAHTDGTSVIPLPGYLKSVSQEITVTADDTLRVNAVPMQRVRDLQLELEVTQGRPELIQSVTATLSGIAGIFDMEKGQTIGEPASTVFSFTRDGSKLTADARLLGTMGAVQTLVLNIVFTDGGRTQHTEVDLTEALADFNGNMTTAYRVTGTLETPVGMEECNAEITDWEEVEGGNASATL</sequence>
<proteinExistence type="inferred from homology"/>
<dbReference type="GO" id="GO:0009279">
    <property type="term" value="C:cell outer membrane"/>
    <property type="evidence" value="ECO:0007669"/>
    <property type="project" value="UniProtKB-SubCell"/>
</dbReference>
<keyword evidence="5" id="KW-0564">Palmitate</keyword>
<evidence type="ECO:0000256" key="2">
    <source>
        <dbReference type="ARBA" id="ARBA00007248"/>
    </source>
</evidence>
<accession>A0A921SUN4</accession>
<keyword evidence="6" id="KW-0998">Cell outer membrane</keyword>
<comment type="subcellular location">
    <subcellularLocation>
        <location evidence="1">Cell outer membrane</location>
    </subcellularLocation>
</comment>
<reference evidence="8" key="1">
    <citation type="journal article" date="2021" name="PeerJ">
        <title>Extensive microbial diversity within the chicken gut microbiome revealed by metagenomics and culture.</title>
        <authorList>
            <person name="Gilroy R."/>
            <person name="Ravi A."/>
            <person name="Getino M."/>
            <person name="Pursley I."/>
            <person name="Horton D.L."/>
            <person name="Alikhan N.F."/>
            <person name="Baker D."/>
            <person name="Gharbi K."/>
            <person name="Hall N."/>
            <person name="Watson M."/>
            <person name="Adriaenssens E.M."/>
            <person name="Foster-Nyarko E."/>
            <person name="Jarju S."/>
            <person name="Secka A."/>
            <person name="Antonio M."/>
            <person name="Oren A."/>
            <person name="Chaudhuri R.R."/>
            <person name="La Ragione R."/>
            <person name="Hildebrand F."/>
            <person name="Pallen M.J."/>
        </authorList>
    </citation>
    <scope>NUCLEOTIDE SEQUENCE</scope>
    <source>
        <strain evidence="8">CHK121-7720</strain>
    </source>
</reference>
<keyword evidence="4" id="KW-0472">Membrane</keyword>
<dbReference type="AlphaFoldDB" id="A0A921SUN4"/>
<comment type="similarity">
    <text evidence="2">Belongs to the bacteroidetes fimbrillin superfamily. FimB/Mfa2 family.</text>
</comment>
<dbReference type="Proteomes" id="UP000757103">
    <property type="component" value="Unassembled WGS sequence"/>
</dbReference>